<feature type="repeat" description="WD" evidence="3">
    <location>
        <begin position="153"/>
        <end position="187"/>
    </location>
</feature>
<dbReference type="PRINTS" id="PR00320">
    <property type="entry name" value="GPROTEINBRPT"/>
</dbReference>
<reference evidence="4 5" key="1">
    <citation type="journal article" date="2019" name="PLoS ONE">
        <title>Genomic analyses reveal an absence of contemporary introgressive admixture between fin whales and blue whales, despite known hybrids.</title>
        <authorList>
            <person name="Westbury M.V."/>
            <person name="Petersen B."/>
            <person name="Lorenzen E.D."/>
        </authorList>
    </citation>
    <scope>NUCLEOTIDE SEQUENCE [LARGE SCALE GENOMIC DNA]</scope>
    <source>
        <strain evidence="4">FinWhale-01</strain>
    </source>
</reference>
<dbReference type="EMBL" id="SGJD01000146">
    <property type="protein sequence ID" value="KAB0406698.1"/>
    <property type="molecule type" value="Genomic_DNA"/>
</dbReference>
<dbReference type="InterPro" id="IPR019775">
    <property type="entry name" value="WD40_repeat_CS"/>
</dbReference>
<dbReference type="Pfam" id="PF00400">
    <property type="entry name" value="WD40"/>
    <property type="match status" value="6"/>
</dbReference>
<dbReference type="PROSITE" id="PS50082">
    <property type="entry name" value="WD_REPEATS_2"/>
    <property type="match status" value="4"/>
</dbReference>
<feature type="repeat" description="WD" evidence="3">
    <location>
        <begin position="85"/>
        <end position="114"/>
    </location>
</feature>
<dbReference type="AlphaFoldDB" id="A0A6A1QF09"/>
<evidence type="ECO:0000256" key="2">
    <source>
        <dbReference type="ARBA" id="ARBA00022737"/>
    </source>
</evidence>
<dbReference type="PANTHER" id="PTHR22847">
    <property type="entry name" value="WD40 REPEAT PROTEIN"/>
    <property type="match status" value="1"/>
</dbReference>
<keyword evidence="5" id="KW-1185">Reference proteome</keyword>
<evidence type="ECO:0000313" key="5">
    <source>
        <dbReference type="Proteomes" id="UP000437017"/>
    </source>
</evidence>
<proteinExistence type="predicted"/>
<keyword evidence="2" id="KW-0677">Repeat</keyword>
<feature type="repeat" description="WD" evidence="3">
    <location>
        <begin position="347"/>
        <end position="388"/>
    </location>
</feature>
<dbReference type="SUPFAM" id="SSF50978">
    <property type="entry name" value="WD40 repeat-like"/>
    <property type="match status" value="1"/>
</dbReference>
<comment type="caution">
    <text evidence="4">The sequence shown here is derived from an EMBL/GenBank/DDBJ whole genome shotgun (WGS) entry which is preliminary data.</text>
</comment>
<dbReference type="OrthoDB" id="674604at2759"/>
<keyword evidence="1 3" id="KW-0853">WD repeat</keyword>
<protein>
    <submittedName>
        <fullName evidence="4">Uncharacterized protein</fullName>
    </submittedName>
</protein>
<evidence type="ECO:0000256" key="1">
    <source>
        <dbReference type="ARBA" id="ARBA00022574"/>
    </source>
</evidence>
<dbReference type="SMART" id="SM00320">
    <property type="entry name" value="WD40"/>
    <property type="match status" value="6"/>
</dbReference>
<gene>
    <name evidence="4" type="ORF">E2I00_003634</name>
</gene>
<accession>A0A6A1QF09</accession>
<dbReference type="InterPro" id="IPR015943">
    <property type="entry name" value="WD40/YVTN_repeat-like_dom_sf"/>
</dbReference>
<dbReference type="PANTHER" id="PTHR22847:SF637">
    <property type="entry name" value="WD REPEAT DOMAIN 5B"/>
    <property type="match status" value="1"/>
</dbReference>
<dbReference type="InterPro" id="IPR036322">
    <property type="entry name" value="WD40_repeat_dom_sf"/>
</dbReference>
<sequence>MNSRDPGTLAVERVKFFGRHRGEVNSSAFSPNGQKLLTAAEDGCVYGWDTQSGQLLWRHRWGSSPQTGRLRPMALLWRPVRFCRFSPHGCLFASTSCDCTIRLWDVAEAKCLQVLQGEWAGWDWEPSSQAWAPFRTLLCPVPPRPCLATWPVPAGHQRSVETISFSPDAKQLASGGWDKRVMLWEVQVGGGEASEAWDPGMHTNHSGHTFQLGKAARCCATWWDTETLSQAVTSHPAQTARLASRGTGRRRAHGSCLQATGSWDSTIHMWDVRAGTPVIFHQELEGHSGNVSCLCYSASGLLLAILGAEYAGPKPLCLELSSVQASGSWDKTIHTWKPSTGSLLVQLKGYITWVKSRAFSPDGLQLASTGYSYMLKVWDCNTGKCIETLKVRSVAIANKGAEEGLLGEARTPKAPYHAFGRESWMWPTPVSLPQMGNS</sequence>
<dbReference type="PROSITE" id="PS50294">
    <property type="entry name" value="WD_REPEATS_REGION"/>
    <property type="match status" value="2"/>
</dbReference>
<dbReference type="Gene3D" id="2.130.10.10">
    <property type="entry name" value="YVTN repeat-like/Quinoprotein amine dehydrogenase"/>
    <property type="match status" value="4"/>
</dbReference>
<evidence type="ECO:0000313" key="4">
    <source>
        <dbReference type="EMBL" id="KAB0406698.1"/>
    </source>
</evidence>
<dbReference type="PROSITE" id="PS00678">
    <property type="entry name" value="WD_REPEATS_1"/>
    <property type="match status" value="2"/>
</dbReference>
<dbReference type="CDD" id="cd00200">
    <property type="entry name" value="WD40"/>
    <property type="match status" value="1"/>
</dbReference>
<dbReference type="Proteomes" id="UP000437017">
    <property type="component" value="Unassembled WGS sequence"/>
</dbReference>
<name>A0A6A1QF09_BALPH</name>
<dbReference type="InterPro" id="IPR001680">
    <property type="entry name" value="WD40_rpt"/>
</dbReference>
<feature type="repeat" description="WD" evidence="3">
    <location>
        <begin position="17"/>
        <end position="58"/>
    </location>
</feature>
<dbReference type="InterPro" id="IPR020472">
    <property type="entry name" value="WD40_PAC1"/>
</dbReference>
<evidence type="ECO:0000256" key="3">
    <source>
        <dbReference type="PROSITE-ProRule" id="PRU00221"/>
    </source>
</evidence>
<organism evidence="4 5">
    <name type="scientific">Balaenoptera physalus</name>
    <name type="common">Fin whale</name>
    <name type="synonym">Balaena physalus</name>
    <dbReference type="NCBI Taxonomy" id="9770"/>
    <lineage>
        <taxon>Eukaryota</taxon>
        <taxon>Metazoa</taxon>
        <taxon>Chordata</taxon>
        <taxon>Craniata</taxon>
        <taxon>Vertebrata</taxon>
        <taxon>Euteleostomi</taxon>
        <taxon>Mammalia</taxon>
        <taxon>Eutheria</taxon>
        <taxon>Laurasiatheria</taxon>
        <taxon>Artiodactyla</taxon>
        <taxon>Whippomorpha</taxon>
        <taxon>Cetacea</taxon>
        <taxon>Mysticeti</taxon>
        <taxon>Balaenopteridae</taxon>
        <taxon>Balaenoptera</taxon>
    </lineage>
</organism>